<accession>A0A9X3X8V4</accession>
<gene>
    <name evidence="1" type="ORF">KEG57_36795</name>
</gene>
<name>A0A9X3X8V4_9BACT</name>
<evidence type="ECO:0000313" key="2">
    <source>
        <dbReference type="Proteomes" id="UP001151081"/>
    </source>
</evidence>
<organism evidence="1 2">
    <name type="scientific">Polyangium jinanense</name>
    <dbReference type="NCBI Taxonomy" id="2829994"/>
    <lineage>
        <taxon>Bacteria</taxon>
        <taxon>Pseudomonadati</taxon>
        <taxon>Myxococcota</taxon>
        <taxon>Polyangia</taxon>
        <taxon>Polyangiales</taxon>
        <taxon>Polyangiaceae</taxon>
        <taxon>Polyangium</taxon>
    </lineage>
</organism>
<dbReference type="AlphaFoldDB" id="A0A9X3X8V4"/>
<keyword evidence="2" id="KW-1185">Reference proteome</keyword>
<reference evidence="1 2" key="1">
    <citation type="submission" date="2021-04" db="EMBL/GenBank/DDBJ databases">
        <title>Genome analysis of Polyangium sp.</title>
        <authorList>
            <person name="Li Y."/>
            <person name="Wang J."/>
        </authorList>
    </citation>
    <scope>NUCLEOTIDE SEQUENCE [LARGE SCALE GENOMIC DNA]</scope>
    <source>
        <strain evidence="1 2">SDU14</strain>
    </source>
</reference>
<comment type="caution">
    <text evidence="1">The sequence shown here is derived from an EMBL/GenBank/DDBJ whole genome shotgun (WGS) entry which is preliminary data.</text>
</comment>
<dbReference type="EMBL" id="JAGTJJ010000035">
    <property type="protein sequence ID" value="MDC3986094.1"/>
    <property type="molecule type" value="Genomic_DNA"/>
</dbReference>
<evidence type="ECO:0000313" key="1">
    <source>
        <dbReference type="EMBL" id="MDC3986094.1"/>
    </source>
</evidence>
<dbReference type="Proteomes" id="UP001151081">
    <property type="component" value="Unassembled WGS sequence"/>
</dbReference>
<sequence>MQNMLDPNPRLRSEAEWRALLGGLVESLSAFTGLRFESTSWFVSDDQPGHACASNCVNVRGVVNPALRLEVCGVVCVTVNFGKAAWASCDLLLFANGKRVLGPGDLDFVFLPYSEAGWSSRGWVQDETGEWESHTTDARWRST</sequence>
<dbReference type="RefSeq" id="WP_272459368.1">
    <property type="nucleotide sequence ID" value="NZ_JAGTJJ010000035.1"/>
</dbReference>
<protein>
    <submittedName>
        <fullName evidence="1">Uncharacterized protein</fullName>
    </submittedName>
</protein>
<proteinExistence type="predicted"/>